<evidence type="ECO:0000313" key="7">
    <source>
        <dbReference type="Proteomes" id="UP001168380"/>
    </source>
</evidence>
<keyword evidence="7" id="KW-1185">Reference proteome</keyword>
<dbReference type="InterPro" id="IPR013655">
    <property type="entry name" value="PAS_fold_3"/>
</dbReference>
<dbReference type="PROSITE" id="PS50111">
    <property type="entry name" value="CHEMOTAXIS_TRANSDUC_2"/>
    <property type="match status" value="1"/>
</dbReference>
<dbReference type="InterPro" id="IPR000014">
    <property type="entry name" value="PAS"/>
</dbReference>
<evidence type="ECO:0000313" key="6">
    <source>
        <dbReference type="EMBL" id="MDO3381165.1"/>
    </source>
</evidence>
<feature type="domain" description="PAC" evidence="5">
    <location>
        <begin position="210"/>
        <end position="262"/>
    </location>
</feature>
<dbReference type="Pfam" id="PF00015">
    <property type="entry name" value="MCPsignal"/>
    <property type="match status" value="1"/>
</dbReference>
<dbReference type="SUPFAM" id="SSF58104">
    <property type="entry name" value="Methyl-accepting chemotaxis protein (MCP) signaling domain"/>
    <property type="match status" value="1"/>
</dbReference>
<accession>A0ABT8TB88</accession>
<dbReference type="Proteomes" id="UP001168380">
    <property type="component" value="Unassembled WGS sequence"/>
</dbReference>
<dbReference type="RefSeq" id="WP_302711289.1">
    <property type="nucleotide sequence ID" value="NZ_JAULRT010000032.1"/>
</dbReference>
<dbReference type="PANTHER" id="PTHR32089:SF112">
    <property type="entry name" value="LYSOZYME-LIKE PROTEIN-RELATED"/>
    <property type="match status" value="1"/>
</dbReference>
<proteinExistence type="predicted"/>
<evidence type="ECO:0000259" key="5">
    <source>
        <dbReference type="PROSITE" id="PS50113"/>
    </source>
</evidence>
<keyword evidence="2 3" id="KW-0807">Transducer</keyword>
<dbReference type="Pfam" id="PF08448">
    <property type="entry name" value="PAS_4"/>
    <property type="match status" value="1"/>
</dbReference>
<evidence type="ECO:0000256" key="2">
    <source>
        <dbReference type="ARBA" id="ARBA00023224"/>
    </source>
</evidence>
<reference evidence="6" key="1">
    <citation type="submission" date="2023-07" db="EMBL/GenBank/DDBJ databases">
        <title>Gilvimarinus algae sp. nov., isolated from the surface of Kelp.</title>
        <authorList>
            <person name="Sun Y.Y."/>
            <person name="Gong Y."/>
            <person name="Du Z.J."/>
        </authorList>
    </citation>
    <scope>NUCLEOTIDE SEQUENCE</scope>
    <source>
        <strain evidence="6">SDUM040014</strain>
    </source>
</reference>
<dbReference type="PROSITE" id="PS50113">
    <property type="entry name" value="PAC"/>
    <property type="match status" value="1"/>
</dbReference>
<dbReference type="Gene3D" id="3.30.450.20">
    <property type="entry name" value="PAS domain"/>
    <property type="match status" value="2"/>
</dbReference>
<dbReference type="InterPro" id="IPR001610">
    <property type="entry name" value="PAC"/>
</dbReference>
<evidence type="ECO:0000256" key="1">
    <source>
        <dbReference type="ARBA" id="ARBA00004370"/>
    </source>
</evidence>
<dbReference type="Pfam" id="PF08447">
    <property type="entry name" value="PAS_3"/>
    <property type="match status" value="1"/>
</dbReference>
<dbReference type="SMART" id="SM00283">
    <property type="entry name" value="MA"/>
    <property type="match status" value="1"/>
</dbReference>
<dbReference type="InterPro" id="IPR035965">
    <property type="entry name" value="PAS-like_dom_sf"/>
</dbReference>
<dbReference type="EMBL" id="JAULRT010000032">
    <property type="protein sequence ID" value="MDO3381165.1"/>
    <property type="molecule type" value="Genomic_DNA"/>
</dbReference>
<organism evidence="6 7">
    <name type="scientific">Gilvimarinus algae</name>
    <dbReference type="NCBI Taxonomy" id="3058037"/>
    <lineage>
        <taxon>Bacteria</taxon>
        <taxon>Pseudomonadati</taxon>
        <taxon>Pseudomonadota</taxon>
        <taxon>Gammaproteobacteria</taxon>
        <taxon>Cellvibrionales</taxon>
        <taxon>Cellvibrionaceae</taxon>
        <taxon>Gilvimarinus</taxon>
    </lineage>
</organism>
<feature type="domain" description="Methyl-accepting transducer" evidence="4">
    <location>
        <begin position="258"/>
        <end position="433"/>
    </location>
</feature>
<dbReference type="InterPro" id="IPR000700">
    <property type="entry name" value="PAS-assoc_C"/>
</dbReference>
<dbReference type="NCBIfam" id="TIGR00229">
    <property type="entry name" value="sensory_box"/>
    <property type="match status" value="1"/>
</dbReference>
<evidence type="ECO:0000256" key="3">
    <source>
        <dbReference type="PROSITE-ProRule" id="PRU00284"/>
    </source>
</evidence>
<evidence type="ECO:0000259" key="4">
    <source>
        <dbReference type="PROSITE" id="PS50111"/>
    </source>
</evidence>
<dbReference type="Gene3D" id="1.10.287.950">
    <property type="entry name" value="Methyl-accepting chemotaxis protein"/>
    <property type="match status" value="1"/>
</dbReference>
<gene>
    <name evidence="6" type="ORF">QWI16_03210</name>
</gene>
<dbReference type="InterPro" id="IPR004089">
    <property type="entry name" value="MCPsignal_dom"/>
</dbReference>
<dbReference type="CDD" id="cd00130">
    <property type="entry name" value="PAS"/>
    <property type="match status" value="1"/>
</dbReference>
<dbReference type="SMART" id="SM00086">
    <property type="entry name" value="PAC"/>
    <property type="match status" value="2"/>
</dbReference>
<comment type="caution">
    <text evidence="6">The sequence shown here is derived from an EMBL/GenBank/DDBJ whole genome shotgun (WGS) entry which is preliminary data.</text>
</comment>
<comment type="subcellular location">
    <subcellularLocation>
        <location evidence="1">Membrane</location>
    </subcellularLocation>
</comment>
<name>A0ABT8TB88_9GAMM</name>
<dbReference type="PANTHER" id="PTHR32089">
    <property type="entry name" value="METHYL-ACCEPTING CHEMOTAXIS PROTEIN MCPB"/>
    <property type="match status" value="1"/>
</dbReference>
<protein>
    <submittedName>
        <fullName evidence="6">PAS domain-containing methyl-accepting chemotaxis protein</fullName>
    </submittedName>
</protein>
<dbReference type="SUPFAM" id="SSF55785">
    <property type="entry name" value="PYP-like sensor domain (PAS domain)"/>
    <property type="match status" value="2"/>
</dbReference>
<sequence length="433" mass="47670">MFNRALKAQLTDLSQRARADELLLTSLKHHLLYAEYSPEGKLLEISGPLATRLGGQPNQLIGRYHRQLCTPEQIARLDSRSLWHSLTQGKAQQLCLAHQSGESTVWLDAQFVPIREGSKVIKVVQLCTDVTQAHEQNVQRAGVIDALERSMAVIEFTPKGVILKANDNFLQVVNYRAADIEGKHHEMFCTPEFYRQHPDFWRELAAGSFKSGRFERRSSTGKVIWLEATYNPIYNEAGKVEKVVKFASDITARVQHGERVAEAARVAQQSAQQTSATAVEGSQMLKTALKNFEAIDEQVNETVQLIQQLNEQSSQIKAIVSTISAIADQTNLLALNAAIEAARAGDLGRGFAVVADEVRQLAARTTQSTSQIEQVVKHNQELTQAITGQVESVSQSVDSGSLLNGQVAEVIEKINAGAVKVSHTVAELSLENQ</sequence>
<dbReference type="InterPro" id="IPR013656">
    <property type="entry name" value="PAS_4"/>
</dbReference>